<dbReference type="Proteomes" id="UP000248314">
    <property type="component" value="Unassembled WGS sequence"/>
</dbReference>
<evidence type="ECO:0000313" key="2">
    <source>
        <dbReference type="Proteomes" id="UP000248314"/>
    </source>
</evidence>
<dbReference type="RefSeq" id="WP_025815566.1">
    <property type="nucleotide sequence ID" value="NZ_BAIZ01000006.1"/>
</dbReference>
<sequence length="76" mass="8612">MSKAEYKRLGDFIREVNVRNRELKVTNLLGVSISKEFMPCIAKTFGTGYLSASYLSCSPYVVSNAFKNRVNKQLTK</sequence>
<name>A0A318HX11_9BACT</name>
<keyword evidence="2" id="KW-1185">Reference proteome</keyword>
<comment type="caution">
    <text evidence="1">The sequence shown here is derived from an EMBL/GenBank/DDBJ whole genome shotgun (WGS) entry which is preliminary data.</text>
</comment>
<evidence type="ECO:0000313" key="1">
    <source>
        <dbReference type="EMBL" id="PXX22812.1"/>
    </source>
</evidence>
<dbReference type="OrthoDB" id="9816225at2"/>
<dbReference type="AlphaFoldDB" id="A0A318HX11"/>
<organism evidence="1 2">
    <name type="scientific">Hoylesella shahii DSM 15611 = JCM 12083</name>
    <dbReference type="NCBI Taxonomy" id="1122991"/>
    <lineage>
        <taxon>Bacteria</taxon>
        <taxon>Pseudomonadati</taxon>
        <taxon>Bacteroidota</taxon>
        <taxon>Bacteroidia</taxon>
        <taxon>Bacteroidales</taxon>
        <taxon>Prevotellaceae</taxon>
        <taxon>Hoylesella</taxon>
    </lineage>
</organism>
<gene>
    <name evidence="1" type="ORF">EJ73_01090</name>
</gene>
<dbReference type="STRING" id="1122991.GCA_000613445_02674"/>
<accession>A0A318HX11</accession>
<proteinExistence type="predicted"/>
<reference evidence="1 2" key="1">
    <citation type="submission" date="2018-05" db="EMBL/GenBank/DDBJ databases">
        <title>Genomic Encyclopedia of Type Strains, Phase I: the one thousand microbial genomes (KMG-I) project.</title>
        <authorList>
            <person name="Kyrpides N."/>
        </authorList>
    </citation>
    <scope>NUCLEOTIDE SEQUENCE [LARGE SCALE GENOMIC DNA]</scope>
    <source>
        <strain evidence="1 2">DSM 15611</strain>
    </source>
</reference>
<protein>
    <submittedName>
        <fullName evidence="1">Uncharacterized protein</fullName>
    </submittedName>
</protein>
<dbReference type="EMBL" id="QJJX01000009">
    <property type="protein sequence ID" value="PXX22812.1"/>
    <property type="molecule type" value="Genomic_DNA"/>
</dbReference>